<keyword evidence="5" id="KW-0169">Cobalamin biosynthesis</keyword>
<comment type="pathway">
    <text evidence="2">Cofactor biosynthesis; adenosylcobalamin biosynthesis.</text>
</comment>
<keyword evidence="8" id="KW-0472">Membrane</keyword>
<dbReference type="PANTHER" id="PTHR34308">
    <property type="entry name" value="COBALAMIN BIOSYNTHESIS PROTEIN CBIB"/>
    <property type="match status" value="1"/>
</dbReference>
<evidence type="ECO:0000313" key="9">
    <source>
        <dbReference type="EMBL" id="GAI62123.1"/>
    </source>
</evidence>
<evidence type="ECO:0000256" key="2">
    <source>
        <dbReference type="ARBA" id="ARBA00004953"/>
    </source>
</evidence>
<evidence type="ECO:0000256" key="7">
    <source>
        <dbReference type="ARBA" id="ARBA00022989"/>
    </source>
</evidence>
<proteinExistence type="inferred from homology"/>
<name>X1Q1M6_9ZZZZ</name>
<evidence type="ECO:0000256" key="1">
    <source>
        <dbReference type="ARBA" id="ARBA00004651"/>
    </source>
</evidence>
<evidence type="ECO:0000256" key="3">
    <source>
        <dbReference type="ARBA" id="ARBA00006263"/>
    </source>
</evidence>
<comment type="caution">
    <text evidence="9">The sequence shown here is derived from an EMBL/GenBank/DDBJ whole genome shotgun (WGS) entry which is preliminary data.</text>
</comment>
<dbReference type="GO" id="GO:0009236">
    <property type="term" value="P:cobalamin biosynthetic process"/>
    <property type="evidence" value="ECO:0007669"/>
    <property type="project" value="UniProtKB-UniPathway"/>
</dbReference>
<dbReference type="InterPro" id="IPR004485">
    <property type="entry name" value="Cobalamin_biosynth_CobD/CbiB"/>
</dbReference>
<dbReference type="PANTHER" id="PTHR34308:SF1">
    <property type="entry name" value="COBALAMIN BIOSYNTHESIS PROTEIN CBIB"/>
    <property type="match status" value="1"/>
</dbReference>
<keyword evidence="7" id="KW-1133">Transmembrane helix</keyword>
<evidence type="ECO:0000256" key="6">
    <source>
        <dbReference type="ARBA" id="ARBA00022692"/>
    </source>
</evidence>
<evidence type="ECO:0000256" key="5">
    <source>
        <dbReference type="ARBA" id="ARBA00022573"/>
    </source>
</evidence>
<evidence type="ECO:0000256" key="8">
    <source>
        <dbReference type="ARBA" id="ARBA00023136"/>
    </source>
</evidence>
<comment type="subcellular location">
    <subcellularLocation>
        <location evidence="1">Cell membrane</location>
        <topology evidence="1">Multi-pass membrane protein</topology>
    </subcellularLocation>
</comment>
<accession>X1Q1M6</accession>
<organism evidence="9">
    <name type="scientific">marine sediment metagenome</name>
    <dbReference type="NCBI Taxonomy" id="412755"/>
    <lineage>
        <taxon>unclassified sequences</taxon>
        <taxon>metagenomes</taxon>
        <taxon>ecological metagenomes</taxon>
    </lineage>
</organism>
<dbReference type="GO" id="GO:0005886">
    <property type="term" value="C:plasma membrane"/>
    <property type="evidence" value="ECO:0007669"/>
    <property type="project" value="UniProtKB-SubCell"/>
</dbReference>
<protein>
    <submittedName>
        <fullName evidence="9">Uncharacterized protein</fullName>
    </submittedName>
</protein>
<dbReference type="AlphaFoldDB" id="X1Q1M6"/>
<reference evidence="9" key="1">
    <citation type="journal article" date="2014" name="Front. Microbiol.">
        <title>High frequency of phylogenetically diverse reductive dehalogenase-homologous genes in deep subseafloor sedimentary metagenomes.</title>
        <authorList>
            <person name="Kawai M."/>
            <person name="Futagami T."/>
            <person name="Toyoda A."/>
            <person name="Takaki Y."/>
            <person name="Nishi S."/>
            <person name="Hori S."/>
            <person name="Arai W."/>
            <person name="Tsubouchi T."/>
            <person name="Morono Y."/>
            <person name="Uchiyama I."/>
            <person name="Ito T."/>
            <person name="Fujiyama A."/>
            <person name="Inagaki F."/>
            <person name="Takami H."/>
        </authorList>
    </citation>
    <scope>NUCLEOTIDE SEQUENCE</scope>
    <source>
        <strain evidence="9">Expedition CK06-06</strain>
    </source>
</reference>
<keyword evidence="4" id="KW-1003">Cell membrane</keyword>
<keyword evidence="6" id="KW-0812">Transmembrane</keyword>
<gene>
    <name evidence="9" type="ORF">S06H3_64724</name>
</gene>
<dbReference type="UniPathway" id="UPA00148"/>
<dbReference type="EMBL" id="BARV01043325">
    <property type="protein sequence ID" value="GAI62123.1"/>
    <property type="molecule type" value="Genomic_DNA"/>
</dbReference>
<comment type="similarity">
    <text evidence="3">Belongs to the CobD/CbiB family.</text>
</comment>
<dbReference type="GO" id="GO:0048472">
    <property type="term" value="F:threonine-phosphate decarboxylase activity"/>
    <property type="evidence" value="ECO:0007669"/>
    <property type="project" value="InterPro"/>
</dbReference>
<sequence length="53" mass="5818">MVAAAYLCRRDGKDAWQVMLRDHGKTESLNAGWPMSAAAGALRARLEKVGHYS</sequence>
<dbReference type="Pfam" id="PF03186">
    <property type="entry name" value="CobD_Cbib"/>
    <property type="match status" value="1"/>
</dbReference>
<evidence type="ECO:0000256" key="4">
    <source>
        <dbReference type="ARBA" id="ARBA00022475"/>
    </source>
</evidence>
<feature type="non-terminal residue" evidence="9">
    <location>
        <position position="53"/>
    </location>
</feature>